<organism evidence="8 9">
    <name type="scientific">Arcticibacterium luteifluviistationis</name>
    <dbReference type="NCBI Taxonomy" id="1784714"/>
    <lineage>
        <taxon>Bacteria</taxon>
        <taxon>Pseudomonadati</taxon>
        <taxon>Bacteroidota</taxon>
        <taxon>Cytophagia</taxon>
        <taxon>Cytophagales</taxon>
        <taxon>Leadbetterellaceae</taxon>
        <taxon>Arcticibacterium</taxon>
    </lineage>
</organism>
<dbReference type="PANTHER" id="PTHR30558">
    <property type="entry name" value="EXBD MEMBRANE COMPONENT OF PMF-DRIVEN MACROMOLECULE IMPORT SYSTEM"/>
    <property type="match status" value="1"/>
</dbReference>
<dbReference type="KEGG" id="als:DJ013_21320"/>
<evidence type="ECO:0000256" key="3">
    <source>
        <dbReference type="ARBA" id="ARBA00022475"/>
    </source>
</evidence>
<name>A0A2Z4GH61_9BACT</name>
<keyword evidence="6" id="KW-0472">Membrane</keyword>
<evidence type="ECO:0000256" key="6">
    <source>
        <dbReference type="ARBA" id="ARBA00023136"/>
    </source>
</evidence>
<evidence type="ECO:0000256" key="1">
    <source>
        <dbReference type="ARBA" id="ARBA00004162"/>
    </source>
</evidence>
<dbReference type="InterPro" id="IPR003400">
    <property type="entry name" value="ExbD"/>
</dbReference>
<keyword evidence="5" id="KW-1133">Transmembrane helix</keyword>
<keyword evidence="7" id="KW-0653">Protein transport</keyword>
<proteinExistence type="inferred from homology"/>
<keyword evidence="7" id="KW-0813">Transport</keyword>
<dbReference type="GO" id="GO:0005886">
    <property type="term" value="C:plasma membrane"/>
    <property type="evidence" value="ECO:0007669"/>
    <property type="project" value="UniProtKB-SubCell"/>
</dbReference>
<evidence type="ECO:0000256" key="2">
    <source>
        <dbReference type="ARBA" id="ARBA00005811"/>
    </source>
</evidence>
<dbReference type="EMBL" id="CP029480">
    <property type="protein sequence ID" value="AWW00587.1"/>
    <property type="molecule type" value="Genomic_DNA"/>
</dbReference>
<accession>A0A2Z4GH61</accession>
<dbReference type="Proteomes" id="UP000249873">
    <property type="component" value="Chromosome"/>
</dbReference>
<gene>
    <name evidence="8" type="ORF">DJ013_21320</name>
</gene>
<dbReference type="GO" id="GO:0015031">
    <property type="term" value="P:protein transport"/>
    <property type="evidence" value="ECO:0007669"/>
    <property type="project" value="UniProtKB-KW"/>
</dbReference>
<evidence type="ECO:0000256" key="5">
    <source>
        <dbReference type="ARBA" id="ARBA00022989"/>
    </source>
</evidence>
<dbReference type="RefSeq" id="WP_111373953.1">
    <property type="nucleotide sequence ID" value="NZ_CP029480.1"/>
</dbReference>
<comment type="similarity">
    <text evidence="2 7">Belongs to the ExbD/TolR family.</text>
</comment>
<evidence type="ECO:0000256" key="7">
    <source>
        <dbReference type="RuleBase" id="RU003879"/>
    </source>
</evidence>
<evidence type="ECO:0000313" key="9">
    <source>
        <dbReference type="Proteomes" id="UP000249873"/>
    </source>
</evidence>
<dbReference type="AlphaFoldDB" id="A0A2Z4GH61"/>
<dbReference type="PANTHER" id="PTHR30558:SF3">
    <property type="entry name" value="BIOPOLYMER TRANSPORT PROTEIN EXBD-RELATED"/>
    <property type="match status" value="1"/>
</dbReference>
<comment type="subcellular location">
    <subcellularLocation>
        <location evidence="1">Cell membrane</location>
        <topology evidence="1">Single-pass membrane protein</topology>
    </subcellularLocation>
    <subcellularLocation>
        <location evidence="7">Cell membrane</location>
        <topology evidence="7">Single-pass type II membrane protein</topology>
    </subcellularLocation>
</comment>
<protein>
    <submittedName>
        <fullName evidence="8">Biopolymer transporter ExbD</fullName>
    </submittedName>
</protein>
<reference evidence="8 9" key="1">
    <citation type="submission" date="2018-05" db="EMBL/GenBank/DDBJ databases">
        <title>Complete genome sequence of Arcticibacterium luteifluviistationis SM1504T, a cytophagaceae bacterium isolated from Arctic surface seawater.</title>
        <authorList>
            <person name="Li Y."/>
            <person name="Qin Q.-L."/>
        </authorList>
    </citation>
    <scope>NUCLEOTIDE SEQUENCE [LARGE SCALE GENOMIC DNA]</scope>
    <source>
        <strain evidence="8 9">SM1504</strain>
    </source>
</reference>
<keyword evidence="3" id="KW-1003">Cell membrane</keyword>
<dbReference type="GO" id="GO:0022857">
    <property type="term" value="F:transmembrane transporter activity"/>
    <property type="evidence" value="ECO:0007669"/>
    <property type="project" value="InterPro"/>
</dbReference>
<evidence type="ECO:0000313" key="8">
    <source>
        <dbReference type="EMBL" id="AWW00587.1"/>
    </source>
</evidence>
<evidence type="ECO:0000256" key="4">
    <source>
        <dbReference type="ARBA" id="ARBA00022692"/>
    </source>
</evidence>
<sequence length="196" mass="21754">MAAVKPKRHGPSMDMTAMCDVAFLLLTFFIMASSFKSEETVTIDTPSSISLDLIPETDASMVSIDKDGKYYFGVVDPSQRDDFAKILSDKYNLGLTNQEIIGFTTLSEVGVPMKQLKAYINLTEKQRESFELTGIPLDSTDNELVSWVKTFGESFSGSKITVRGDGATPYPSLRNLFKEFSAADLNKFKLITKTEK</sequence>
<keyword evidence="9" id="KW-1185">Reference proteome</keyword>
<dbReference type="OrthoDB" id="9793581at2"/>
<keyword evidence="4 7" id="KW-0812">Transmembrane</keyword>
<dbReference type="Pfam" id="PF02472">
    <property type="entry name" value="ExbD"/>
    <property type="match status" value="1"/>
</dbReference>